<evidence type="ECO:0000313" key="2">
    <source>
        <dbReference type="EMBL" id="BAP25731.1"/>
    </source>
</evidence>
<evidence type="ECO:0000256" key="1">
    <source>
        <dbReference type="SAM" id="Phobius"/>
    </source>
</evidence>
<dbReference type="EMBL" id="AB855771">
    <property type="protein sequence ID" value="BAP25731.1"/>
    <property type="molecule type" value="Genomic_DNA"/>
</dbReference>
<name>A0A077K0M0_CLOBO</name>
<feature type="transmembrane region" description="Helical" evidence="1">
    <location>
        <begin position="12"/>
        <end position="35"/>
    </location>
</feature>
<protein>
    <submittedName>
        <fullName evidence="2">Uncharacterized protein</fullName>
    </submittedName>
</protein>
<dbReference type="RefSeq" id="WP_032072472.1">
    <property type="nucleotide sequence ID" value="NC_025146.1"/>
</dbReference>
<keyword evidence="1" id="KW-0472">Membrane</keyword>
<accession>A0A077K0M0</accession>
<geneLocation type="plasmid" evidence="2">
    <name>pCB111</name>
</geneLocation>
<dbReference type="AlphaFoldDB" id="A0A077K0M0"/>
<proteinExistence type="predicted"/>
<keyword evidence="2" id="KW-0614">Plasmid</keyword>
<keyword evidence="1" id="KW-1133">Transmembrane helix</keyword>
<organism evidence="2">
    <name type="scientific">Clostridium botulinum</name>
    <dbReference type="NCBI Taxonomy" id="1491"/>
    <lineage>
        <taxon>Bacteria</taxon>
        <taxon>Bacillati</taxon>
        <taxon>Bacillota</taxon>
        <taxon>Clostridia</taxon>
        <taxon>Eubacteriales</taxon>
        <taxon>Clostridiaceae</taxon>
        <taxon>Clostridium</taxon>
    </lineage>
</organism>
<reference evidence="2" key="1">
    <citation type="submission" date="2013-09" db="EMBL/GenBank/DDBJ databases">
        <title>Analysis of type B2 neurotoxin-encoding plasmid in Clostridium botulinum.</title>
        <authorList>
            <person name="Hosomi K."/>
            <person name="Sakaguchi Y."/>
            <person name="Gotoh K."/>
            <person name="Nakamura K."/>
            <person name="Kohda T."/>
            <person name="Mukamoto M."/>
            <person name="Iida T."/>
            <person name="Kozaki S."/>
        </authorList>
    </citation>
    <scope>NUCLEOTIDE SEQUENCE</scope>
    <source>
        <strain evidence="2">111</strain>
        <plasmid evidence="2">pCB111</plasmid>
    </source>
</reference>
<keyword evidence="1" id="KW-0812">Transmembrane</keyword>
<sequence>MYMKILKNKKGGLSVILSSTIVLTICTFAFMYMYYCEMEMHCRSNLNNLMYQELKDISYNKKLKNSTHEFFNKEMKRYLNFIGDYNYKYEIYDKDKNLIREIDSTEVYNEKLTPGTTIKSTLIQKNTAVTQRLVNIISNESAEHKIEITSMKFIE</sequence>